<sequence>MEKNANTTKWVSALNSTSVGLNTLPSCVCLADLYGDGDYKLVIGDFGTEKYDIRLKVFRGLQLIGENVLSDLPSAIVSFNNENIEPNLSSLAITCGSSILIYKNLKPFYKFTPPSLEINEDEAEAWRHVEAGHINTSQLHAVLVKLLHKLGSMELTTRSQAFLSSKENDRDRILHQCLNSKLVHQSTINCMTTMKRSSAELSAIDCIICATEYGIVYCIDTQAFTILMKCKIPGIPVFLYAAGLYEVDYRIFVSTRDGEIFSIKRDMKTVLNPIITMTTDIIGMIRVGKQLVVACIDQTISFFAANGKCQNKIKLNESIRGIDTFTYEPKQYVALLVALDKEVRIYNETALVDQQKIDQSINWIKYGQLGREEGALIIGTTCGGLIVKLFRRTGTLEKQIGEIGAVQAQFRKLNIPRRTQIYVDQAIRERENTQLMHQVFQRDLFMLRLTVTKAFANLTQNSLNSISTKKNEAVEISVEINGFGPIFRMIIKLQAASQQTLQHLYLLFHYNQEFYEFEKSLIPVPALVSGMTYIFYIVVRCLNPEKGISDDVRIILADHCNIIVAALVTMPVSEMSLLDC</sequence>
<dbReference type="OrthoDB" id="10259809at2759"/>
<dbReference type="PANTHER" id="PTHR20870:SF0">
    <property type="entry name" value="BARDET-BIEDL SYNDROME 1 PROTEIN"/>
    <property type="match status" value="1"/>
</dbReference>
<dbReference type="Pfam" id="PF23304">
    <property type="entry name" value="GAE_BBS1"/>
    <property type="match status" value="1"/>
</dbReference>
<proteinExistence type="predicted"/>
<reference evidence="3" key="1">
    <citation type="submission" date="2021-09" db="EMBL/GenBank/DDBJ databases">
        <authorList>
            <consortium name="Pathogen Informatics"/>
        </authorList>
    </citation>
    <scope>NUCLEOTIDE SEQUENCE</scope>
</reference>
<evidence type="ECO:0000313" key="4">
    <source>
        <dbReference type="Proteomes" id="UP000746747"/>
    </source>
</evidence>
<keyword evidence="4" id="KW-1185">Reference proteome</keyword>
<dbReference type="EMBL" id="CAKAEH010001448">
    <property type="protein sequence ID" value="CAG9536399.1"/>
    <property type="molecule type" value="Genomic_DNA"/>
</dbReference>
<evidence type="ECO:0000259" key="1">
    <source>
        <dbReference type="Pfam" id="PF14779"/>
    </source>
</evidence>
<dbReference type="GO" id="GO:0005813">
    <property type="term" value="C:centrosome"/>
    <property type="evidence" value="ECO:0007669"/>
    <property type="project" value="TreeGrafter"/>
</dbReference>
<protein>
    <recommendedName>
        <fullName evidence="5">Bardet-Biedl syndrome 1</fullName>
    </recommendedName>
</protein>
<dbReference type="GO" id="GO:0005119">
    <property type="term" value="F:smoothened binding"/>
    <property type="evidence" value="ECO:0007669"/>
    <property type="project" value="TreeGrafter"/>
</dbReference>
<dbReference type="Pfam" id="PF14779">
    <property type="entry name" value="BBS1"/>
    <property type="match status" value="1"/>
</dbReference>
<dbReference type="InterPro" id="IPR056419">
    <property type="entry name" value="GAE_BBS1"/>
</dbReference>
<comment type="caution">
    <text evidence="3">The sequence shown here is derived from an EMBL/GenBank/DDBJ whole genome shotgun (WGS) entry which is preliminary data.</text>
</comment>
<name>A0A8J2M7B2_9BILA</name>
<dbReference type="GO" id="GO:0005113">
    <property type="term" value="F:patched binding"/>
    <property type="evidence" value="ECO:0007669"/>
    <property type="project" value="TreeGrafter"/>
</dbReference>
<accession>A0A8J2M7B2</accession>
<dbReference type="PANTHER" id="PTHR20870">
    <property type="entry name" value="BARDET-BIEDL SYNDROME 1 PROTEIN"/>
    <property type="match status" value="1"/>
</dbReference>
<organism evidence="3 4">
    <name type="scientific">Cercopithifilaria johnstoni</name>
    <dbReference type="NCBI Taxonomy" id="2874296"/>
    <lineage>
        <taxon>Eukaryota</taxon>
        <taxon>Metazoa</taxon>
        <taxon>Ecdysozoa</taxon>
        <taxon>Nematoda</taxon>
        <taxon>Chromadorea</taxon>
        <taxon>Rhabditida</taxon>
        <taxon>Spirurina</taxon>
        <taxon>Spiruromorpha</taxon>
        <taxon>Filarioidea</taxon>
        <taxon>Onchocercidae</taxon>
        <taxon>Cercopithifilaria</taxon>
    </lineage>
</organism>
<dbReference type="GO" id="GO:0034464">
    <property type="term" value="C:BBSome"/>
    <property type="evidence" value="ECO:0007669"/>
    <property type="project" value="InterPro"/>
</dbReference>
<dbReference type="GO" id="GO:0061512">
    <property type="term" value="P:protein localization to cilium"/>
    <property type="evidence" value="ECO:0007669"/>
    <property type="project" value="TreeGrafter"/>
</dbReference>
<evidence type="ECO:0000259" key="2">
    <source>
        <dbReference type="Pfam" id="PF23304"/>
    </source>
</evidence>
<evidence type="ECO:0000313" key="3">
    <source>
        <dbReference type="EMBL" id="CAG9536399.1"/>
    </source>
</evidence>
<evidence type="ECO:0008006" key="5">
    <source>
        <dbReference type="Google" id="ProtNLM"/>
    </source>
</evidence>
<dbReference type="GO" id="GO:1905515">
    <property type="term" value="P:non-motile cilium assembly"/>
    <property type="evidence" value="ECO:0007669"/>
    <property type="project" value="InterPro"/>
</dbReference>
<dbReference type="AlphaFoldDB" id="A0A8J2M7B2"/>
<feature type="domain" description="Bardet-Biedl syndrome 1 N-terminal" evidence="1">
    <location>
        <begin position="10"/>
        <end position="264"/>
    </location>
</feature>
<dbReference type="Proteomes" id="UP000746747">
    <property type="component" value="Unassembled WGS sequence"/>
</dbReference>
<feature type="domain" description="Bardet-Biedl syndrome 1 protein GAE" evidence="2">
    <location>
        <begin position="475"/>
        <end position="575"/>
    </location>
</feature>
<dbReference type="GO" id="GO:0005930">
    <property type="term" value="C:axoneme"/>
    <property type="evidence" value="ECO:0007669"/>
    <property type="project" value="TreeGrafter"/>
</dbReference>
<dbReference type="InterPro" id="IPR028784">
    <property type="entry name" value="BBS1"/>
</dbReference>
<dbReference type="InterPro" id="IPR036322">
    <property type="entry name" value="WD40_repeat_dom_sf"/>
</dbReference>
<dbReference type="SUPFAM" id="SSF50978">
    <property type="entry name" value="WD40 repeat-like"/>
    <property type="match status" value="1"/>
</dbReference>
<gene>
    <name evidence="3" type="ORF">CJOHNSTONI_LOCUS6323</name>
</gene>
<dbReference type="InterPro" id="IPR032728">
    <property type="entry name" value="BBS1_N"/>
</dbReference>